<keyword evidence="4" id="KW-0804">Transcription</keyword>
<name>A0A9W7CMP2_9STRA</name>
<feature type="domain" description="TAFII55 protein conserved region" evidence="7">
    <location>
        <begin position="3"/>
        <end position="135"/>
    </location>
</feature>
<evidence type="ECO:0000313" key="9">
    <source>
        <dbReference type="Proteomes" id="UP001165082"/>
    </source>
</evidence>
<sequence>MPFVIRTQEEIDHMSWVSVKRLAKTGETYGLRRFPARLRNLPTALELHKTNDKSAYVKAAEVGQCLVVGDDEVGEVPRSGEFWSYMEDGIAPPCKGIVRRRFENVRVNKGDFDQHEVSDVEDMLLNIITDKLDDEGKKKKKKPKKKQQAGLNKVITEVIEHEVEYEEWMDDYGRLPSGVSFKEGDMLEKRHPQVWVDPALLPLTTEEEAKALAQGGKGGGKKKGAKKTQREPGGPRKYRGKGKKTLEKERLEREAKEREQMEKKREERIKMGGGEEELRASRYATAAKYVALNNAGAIGAAGLGFYLLRRAVPVLAKM</sequence>
<dbReference type="PANTHER" id="PTHR12228:SF0">
    <property type="entry name" value="TATA-BOX BINDING PROTEIN ASSOCIATED FACTOR 7"/>
    <property type="match status" value="1"/>
</dbReference>
<comment type="subcellular location">
    <subcellularLocation>
        <location evidence="1">Nucleus</location>
    </subcellularLocation>
</comment>
<evidence type="ECO:0000256" key="2">
    <source>
        <dbReference type="ARBA" id="ARBA00009368"/>
    </source>
</evidence>
<protein>
    <recommendedName>
        <fullName evidence="7">TAFII55 protein conserved region domain-containing protein</fullName>
    </recommendedName>
</protein>
<evidence type="ECO:0000256" key="5">
    <source>
        <dbReference type="ARBA" id="ARBA00023242"/>
    </source>
</evidence>
<comment type="caution">
    <text evidence="8">The sequence shown here is derived from an EMBL/GenBank/DDBJ whole genome shotgun (WGS) entry which is preliminary data.</text>
</comment>
<dbReference type="SMART" id="SM01370">
    <property type="entry name" value="TAFII55_N"/>
    <property type="match status" value="1"/>
</dbReference>
<evidence type="ECO:0000256" key="6">
    <source>
        <dbReference type="SAM" id="MobiDB-lite"/>
    </source>
</evidence>
<evidence type="ECO:0000256" key="1">
    <source>
        <dbReference type="ARBA" id="ARBA00004123"/>
    </source>
</evidence>
<gene>
    <name evidence="8" type="ORF">TrRE_jg12010</name>
</gene>
<evidence type="ECO:0000256" key="3">
    <source>
        <dbReference type="ARBA" id="ARBA00023015"/>
    </source>
</evidence>
<dbReference type="GO" id="GO:0005669">
    <property type="term" value="C:transcription factor TFIID complex"/>
    <property type="evidence" value="ECO:0007669"/>
    <property type="project" value="InterPro"/>
</dbReference>
<evidence type="ECO:0000256" key="4">
    <source>
        <dbReference type="ARBA" id="ARBA00023163"/>
    </source>
</evidence>
<organism evidence="8 9">
    <name type="scientific">Triparma retinervis</name>
    <dbReference type="NCBI Taxonomy" id="2557542"/>
    <lineage>
        <taxon>Eukaryota</taxon>
        <taxon>Sar</taxon>
        <taxon>Stramenopiles</taxon>
        <taxon>Ochrophyta</taxon>
        <taxon>Bolidophyceae</taxon>
        <taxon>Parmales</taxon>
        <taxon>Triparmaceae</taxon>
        <taxon>Triparma</taxon>
    </lineage>
</organism>
<dbReference type="Proteomes" id="UP001165082">
    <property type="component" value="Unassembled WGS sequence"/>
</dbReference>
<dbReference type="GO" id="GO:0016251">
    <property type="term" value="F:RNA polymerase II general transcription initiation factor activity"/>
    <property type="evidence" value="ECO:0007669"/>
    <property type="project" value="TreeGrafter"/>
</dbReference>
<keyword evidence="3" id="KW-0805">Transcription regulation</keyword>
<dbReference type="OrthoDB" id="153872at2759"/>
<dbReference type="Pfam" id="PF04658">
    <property type="entry name" value="TAFII55_N"/>
    <property type="match status" value="1"/>
</dbReference>
<feature type="compositionally biased region" description="Basic and acidic residues" evidence="6">
    <location>
        <begin position="244"/>
        <end position="270"/>
    </location>
</feature>
<comment type="similarity">
    <text evidence="2">Belongs to the TAF7 family.</text>
</comment>
<feature type="region of interest" description="Disordered" evidence="6">
    <location>
        <begin position="212"/>
        <end position="273"/>
    </location>
</feature>
<evidence type="ECO:0000313" key="8">
    <source>
        <dbReference type="EMBL" id="GMI08520.1"/>
    </source>
</evidence>
<dbReference type="InterPro" id="IPR037817">
    <property type="entry name" value="TAF7"/>
</dbReference>
<proteinExistence type="inferred from homology"/>
<dbReference type="GO" id="GO:0051123">
    <property type="term" value="P:RNA polymerase II preinitiation complex assembly"/>
    <property type="evidence" value="ECO:0007669"/>
    <property type="project" value="TreeGrafter"/>
</dbReference>
<dbReference type="PANTHER" id="PTHR12228">
    <property type="entry name" value="TRANSCRIPTION INITIATION FACTOR TFIID 55 KD SUBUNIT-RELATED"/>
    <property type="match status" value="1"/>
</dbReference>
<keyword evidence="9" id="KW-1185">Reference proteome</keyword>
<accession>A0A9W7CMP2</accession>
<dbReference type="AlphaFoldDB" id="A0A9W7CMP2"/>
<dbReference type="InterPro" id="IPR006751">
    <property type="entry name" value="TAFII55_prot_cons_reg"/>
</dbReference>
<reference evidence="8" key="1">
    <citation type="submission" date="2022-07" db="EMBL/GenBank/DDBJ databases">
        <title>Genome analysis of Parmales, a sister group of diatoms, reveals the evolutionary specialization of diatoms from phago-mixotrophs to photoautotrophs.</title>
        <authorList>
            <person name="Ban H."/>
            <person name="Sato S."/>
            <person name="Yoshikawa S."/>
            <person name="Kazumasa Y."/>
            <person name="Nakamura Y."/>
            <person name="Ichinomiya M."/>
            <person name="Saitoh K."/>
            <person name="Sato N."/>
            <person name="Blanc-Mathieu R."/>
            <person name="Endo H."/>
            <person name="Kuwata A."/>
            <person name="Ogata H."/>
        </authorList>
    </citation>
    <scope>NUCLEOTIDE SEQUENCE</scope>
</reference>
<evidence type="ECO:0000259" key="7">
    <source>
        <dbReference type="SMART" id="SM01370"/>
    </source>
</evidence>
<dbReference type="EMBL" id="BRXZ01000267">
    <property type="protein sequence ID" value="GMI08520.1"/>
    <property type="molecule type" value="Genomic_DNA"/>
</dbReference>
<keyword evidence="5" id="KW-0539">Nucleus</keyword>